<dbReference type="RefSeq" id="XP_059320174.1">
    <property type="nucleotide sequence ID" value="XM_059464191.1"/>
</dbReference>
<keyword evidence="2" id="KW-1185">Reference proteome</keyword>
<dbReference type="AlphaFoldDB" id="A0A2P6FGS4"/>
<dbReference type="GeneID" id="84234291"/>
<dbReference type="Proteomes" id="UP000091956">
    <property type="component" value="Unassembled WGS sequence"/>
</dbReference>
<protein>
    <recommendedName>
        <fullName evidence="3">Transcription factor domain-containing protein</fullName>
    </recommendedName>
</protein>
<dbReference type="PANTHER" id="PTHR37540:SF9">
    <property type="entry name" value="ZN(2)-C6 FUNGAL-TYPE DOMAIN-CONTAINING PROTEIN"/>
    <property type="match status" value="1"/>
</dbReference>
<reference evidence="2" key="2">
    <citation type="journal article" date="2018" name="Nat. Commun.">
        <title>Extreme sensitivity to ultraviolet light in the fungal pathogen causing white-nose syndrome of bats.</title>
        <authorList>
            <person name="Palmer J.M."/>
            <person name="Drees K.P."/>
            <person name="Foster J.T."/>
            <person name="Lindner D.L."/>
        </authorList>
    </citation>
    <scope>NUCLEOTIDE SEQUENCE [LARGE SCALE GENOMIC DNA]</scope>
    <source>
        <strain evidence="2">UAMH 10579</strain>
    </source>
</reference>
<organism evidence="1 2">
    <name type="scientific">Pseudogymnoascus verrucosus</name>
    <dbReference type="NCBI Taxonomy" id="342668"/>
    <lineage>
        <taxon>Eukaryota</taxon>
        <taxon>Fungi</taxon>
        <taxon>Dikarya</taxon>
        <taxon>Ascomycota</taxon>
        <taxon>Pezizomycotina</taxon>
        <taxon>Leotiomycetes</taxon>
        <taxon>Thelebolales</taxon>
        <taxon>Thelebolaceae</taxon>
        <taxon>Pseudogymnoascus</taxon>
    </lineage>
</organism>
<reference evidence="1 2" key="1">
    <citation type="submission" date="2016-03" db="EMBL/GenBank/DDBJ databases">
        <title>Comparative genomics of Pseudogymnoascus destructans, the fungus causing white-nose syndrome of bats.</title>
        <authorList>
            <person name="Palmer J.M."/>
            <person name="Drees K.P."/>
            <person name="Foster J.T."/>
            <person name="Lindner D.L."/>
        </authorList>
    </citation>
    <scope>NUCLEOTIDE SEQUENCE [LARGE SCALE GENOMIC DNA]</scope>
    <source>
        <strain evidence="1 2">UAMH 10579</strain>
    </source>
</reference>
<dbReference type="EMBL" id="KV460210">
    <property type="protein sequence ID" value="PQM43843.1"/>
    <property type="molecule type" value="Genomic_DNA"/>
</dbReference>
<gene>
    <name evidence="1" type="ORF">VE01_10739</name>
</gene>
<name>A0A2P6FGS4_9PEZI</name>
<evidence type="ECO:0008006" key="3">
    <source>
        <dbReference type="Google" id="ProtNLM"/>
    </source>
</evidence>
<evidence type="ECO:0000313" key="1">
    <source>
        <dbReference type="EMBL" id="PQM43843.1"/>
    </source>
</evidence>
<accession>A0A2P6FGS4</accession>
<dbReference type="STRING" id="342668.A0A2P6FGS4"/>
<proteinExistence type="predicted"/>
<dbReference type="PANTHER" id="PTHR37540">
    <property type="entry name" value="TRANSCRIPTION FACTOR (ACR-2), PUTATIVE-RELATED-RELATED"/>
    <property type="match status" value="1"/>
</dbReference>
<evidence type="ECO:0000313" key="2">
    <source>
        <dbReference type="Proteomes" id="UP000091956"/>
    </source>
</evidence>
<sequence>MSDSAMSKPQYAVGFHFVVSTPTQTQDKHVRRAIRSHATKAGGGARRQDAKLRSWISPNRELGSLKLAMPGEAPTPAPTLSVSSPRRIGSDFSGLQLPLGIESHMIQELVKLIDINSHGVYPYEICLDVHPVERGWFPYMISDLCCLHSMMFSIQAFTDGGSYNQLSRRACLHYAKTLQLLQARLNEIDQTVATSDTTIMVVFFLASAAELMEDYATVENHVKGLEKIVNLRGGVQALNTHNNMQAKVCRADLSYALLSGKQPRLFRDEIQWSCFIADRNLTQCSHQPHDIYVHAFLGATVDKRLHNALRDLHAFSCISNLAYQTTRKLSPEIYNEIMISILYRLTNLSFESDPFQEALRVGLLAVSSTLFMQRQFMENPYDHLLNLHRNSLWKLRESTDIGIPVPIVLWLTMLLHVVENREPSSSPDWLSVWLDEVIFRAGIDSWHQAHEILRSMVWVNFVHESCGMLAFEAAMLRLERGAGSEVEKASS</sequence>